<dbReference type="EMBL" id="VIWW01000001">
    <property type="protein sequence ID" value="TWG04577.1"/>
    <property type="molecule type" value="Genomic_DNA"/>
</dbReference>
<dbReference type="AlphaFoldDB" id="A0A561UZ13"/>
<dbReference type="Proteomes" id="UP000318186">
    <property type="component" value="Unassembled WGS sequence"/>
</dbReference>
<sequence length="264" mass="28156">MRSRTRSTSEQRRSSSSDARPLPARPLPVGPPTAPRPLQTACAVRRTADSRSSRAGPSNPGVKSGWSASATPCPMVGLVYVTASPVPTSPVTTGPAASASPVQRLSERDPRSRPVRRLVRGRAQPRRVAGSLAVRHRLVRRRSRRRRLRHAGLGGRSLALVATGPASVSRDPPSSGRAAARPLTHLSRVAHPSGLTTSRPCPGYGRRQGASLCVRRGRGRLCACAVSRARRSPSRPGPARRPRTRPCRAAARTPARTAPRPTAE</sequence>
<feature type="compositionally biased region" description="Pro residues" evidence="1">
    <location>
        <begin position="23"/>
        <end position="35"/>
    </location>
</feature>
<name>A0A561UZ13_9ACTN</name>
<feature type="region of interest" description="Disordered" evidence="1">
    <location>
        <begin position="226"/>
        <end position="264"/>
    </location>
</feature>
<feature type="compositionally biased region" description="Low complexity" evidence="1">
    <location>
        <begin position="247"/>
        <end position="264"/>
    </location>
</feature>
<feature type="region of interest" description="Disordered" evidence="1">
    <location>
        <begin position="89"/>
        <end position="128"/>
    </location>
</feature>
<protein>
    <submittedName>
        <fullName evidence="2">Uncharacterized protein</fullName>
    </submittedName>
</protein>
<reference evidence="2 3" key="1">
    <citation type="submission" date="2019-06" db="EMBL/GenBank/DDBJ databases">
        <title>Sequencing the genomes of 1000 actinobacteria strains.</title>
        <authorList>
            <person name="Klenk H.-P."/>
        </authorList>
    </citation>
    <scope>NUCLEOTIDE SEQUENCE [LARGE SCALE GENOMIC DNA]</scope>
    <source>
        <strain evidence="2 3">DSM 42059</strain>
    </source>
</reference>
<accession>A0A561UZ13</accession>
<evidence type="ECO:0000313" key="2">
    <source>
        <dbReference type="EMBL" id="TWG04577.1"/>
    </source>
</evidence>
<feature type="region of interest" description="Disordered" evidence="1">
    <location>
        <begin position="1"/>
        <end position="68"/>
    </location>
</feature>
<organism evidence="2 3">
    <name type="scientific">Streptomyces brevispora</name>
    <dbReference type="NCBI Taxonomy" id="887462"/>
    <lineage>
        <taxon>Bacteria</taxon>
        <taxon>Bacillati</taxon>
        <taxon>Actinomycetota</taxon>
        <taxon>Actinomycetes</taxon>
        <taxon>Kitasatosporales</taxon>
        <taxon>Streptomycetaceae</taxon>
        <taxon>Streptomyces</taxon>
    </lineage>
</organism>
<comment type="caution">
    <text evidence="2">The sequence shown here is derived from an EMBL/GenBank/DDBJ whole genome shotgun (WGS) entry which is preliminary data.</text>
</comment>
<evidence type="ECO:0000256" key="1">
    <source>
        <dbReference type="SAM" id="MobiDB-lite"/>
    </source>
</evidence>
<feature type="compositionally biased region" description="Basic residues" evidence="1">
    <location>
        <begin position="228"/>
        <end position="246"/>
    </location>
</feature>
<feature type="compositionally biased region" description="Basic residues" evidence="1">
    <location>
        <begin position="113"/>
        <end position="125"/>
    </location>
</feature>
<proteinExistence type="predicted"/>
<evidence type="ECO:0000313" key="3">
    <source>
        <dbReference type="Proteomes" id="UP000318186"/>
    </source>
</evidence>
<gene>
    <name evidence="2" type="ORF">FHX80_113040</name>
</gene>
<feature type="compositionally biased region" description="Low complexity" evidence="1">
    <location>
        <begin position="89"/>
        <end position="100"/>
    </location>
</feature>